<name>J9G7M6_9ZZZZ</name>
<accession>J9G7M6</accession>
<sequence>MLISSAATPYASSCFAPPATPCKSNGVFAAVVTSCLINSSAFSLLPSIVLKATSSC</sequence>
<keyword evidence="1" id="KW-1133">Transmembrane helix</keyword>
<reference evidence="2" key="1">
    <citation type="journal article" date="2012" name="PLoS ONE">
        <title>Gene sets for utilization of primary and secondary nutrition supplies in the distal gut of endangered iberian lynx.</title>
        <authorList>
            <person name="Alcaide M."/>
            <person name="Messina E."/>
            <person name="Richter M."/>
            <person name="Bargiela R."/>
            <person name="Peplies J."/>
            <person name="Huws S.A."/>
            <person name="Newbold C.J."/>
            <person name="Golyshin P.N."/>
            <person name="Simon M.A."/>
            <person name="Lopez G."/>
            <person name="Yakimov M.M."/>
            <person name="Ferrer M."/>
        </authorList>
    </citation>
    <scope>NUCLEOTIDE SEQUENCE</scope>
</reference>
<organism evidence="2">
    <name type="scientific">gut metagenome</name>
    <dbReference type="NCBI Taxonomy" id="749906"/>
    <lineage>
        <taxon>unclassified sequences</taxon>
        <taxon>metagenomes</taxon>
        <taxon>organismal metagenomes</taxon>
    </lineage>
</organism>
<comment type="caution">
    <text evidence="2">The sequence shown here is derived from an EMBL/GenBank/DDBJ whole genome shotgun (WGS) entry which is preliminary data.</text>
</comment>
<keyword evidence="1" id="KW-0472">Membrane</keyword>
<gene>
    <name evidence="2" type="ORF">EVA_08646</name>
</gene>
<evidence type="ECO:0000313" key="2">
    <source>
        <dbReference type="EMBL" id="EJX03247.1"/>
    </source>
</evidence>
<dbReference type="EMBL" id="AMCI01002240">
    <property type="protein sequence ID" value="EJX03247.1"/>
    <property type="molecule type" value="Genomic_DNA"/>
</dbReference>
<keyword evidence="1" id="KW-0812">Transmembrane</keyword>
<protein>
    <submittedName>
        <fullName evidence="2">Uncharacterized protein</fullName>
    </submittedName>
</protein>
<evidence type="ECO:0000256" key="1">
    <source>
        <dbReference type="SAM" id="Phobius"/>
    </source>
</evidence>
<feature type="transmembrane region" description="Helical" evidence="1">
    <location>
        <begin position="27"/>
        <end position="50"/>
    </location>
</feature>
<dbReference type="AlphaFoldDB" id="J9G7M6"/>
<proteinExistence type="predicted"/>